<protein>
    <recommendedName>
        <fullName evidence="4">Probable multidrug resistance protein NorM</fullName>
    </recommendedName>
    <alternativeName>
        <fullName evidence="12">Multidrug-efflux transporter</fullName>
    </alternativeName>
</protein>
<dbReference type="GO" id="GO:0005886">
    <property type="term" value="C:plasma membrane"/>
    <property type="evidence" value="ECO:0007669"/>
    <property type="project" value="UniProtKB-SubCell"/>
</dbReference>
<dbReference type="GO" id="GO:0015297">
    <property type="term" value="F:antiporter activity"/>
    <property type="evidence" value="ECO:0007669"/>
    <property type="project" value="UniProtKB-KW"/>
</dbReference>
<feature type="transmembrane region" description="Helical" evidence="13">
    <location>
        <begin position="389"/>
        <end position="408"/>
    </location>
</feature>
<keyword evidence="11 13" id="KW-0472">Membrane</keyword>
<dbReference type="CDD" id="cd13131">
    <property type="entry name" value="MATE_NorM_like"/>
    <property type="match status" value="1"/>
</dbReference>
<reference evidence="15" key="1">
    <citation type="submission" date="2016-05" db="EMBL/GenBank/DDBJ databases">
        <authorList>
            <person name="Liu B."/>
            <person name="Wang J."/>
            <person name="Zhu Y."/>
            <person name="Liu G."/>
            <person name="Chen Q."/>
            <person name="Chen Z."/>
            <person name="Lan J."/>
            <person name="Che J."/>
            <person name="Ge C."/>
            <person name="Shi H."/>
            <person name="Pan Z."/>
            <person name="Liu X."/>
        </authorList>
    </citation>
    <scope>NUCLEOTIDE SEQUENCE [LARGE SCALE GENOMIC DNA]</scope>
    <source>
        <strain evidence="15">FJAT-27215</strain>
    </source>
</reference>
<feature type="transmembrane region" description="Helical" evidence="13">
    <location>
        <begin position="54"/>
        <end position="79"/>
    </location>
</feature>
<feature type="transmembrane region" description="Helical" evidence="13">
    <location>
        <begin position="316"/>
        <end position="339"/>
    </location>
</feature>
<evidence type="ECO:0000256" key="1">
    <source>
        <dbReference type="ARBA" id="ARBA00003408"/>
    </source>
</evidence>
<feature type="transmembrane region" description="Helical" evidence="13">
    <location>
        <begin position="91"/>
        <end position="113"/>
    </location>
</feature>
<feature type="transmembrane region" description="Helical" evidence="13">
    <location>
        <begin position="241"/>
        <end position="266"/>
    </location>
</feature>
<keyword evidence="6" id="KW-0050">Antiport</keyword>
<dbReference type="InterPro" id="IPR048279">
    <property type="entry name" value="MdtK-like"/>
</dbReference>
<feature type="transmembrane region" description="Helical" evidence="13">
    <location>
        <begin position="14"/>
        <end position="34"/>
    </location>
</feature>
<keyword evidence="10" id="KW-0406">Ion transport</keyword>
<dbReference type="EMBL" id="MAYT01000001">
    <property type="protein sequence ID" value="OCA92833.1"/>
    <property type="molecule type" value="Genomic_DNA"/>
</dbReference>
<feature type="transmembrane region" description="Helical" evidence="13">
    <location>
        <begin position="196"/>
        <end position="215"/>
    </location>
</feature>
<evidence type="ECO:0000256" key="5">
    <source>
        <dbReference type="ARBA" id="ARBA00022448"/>
    </source>
</evidence>
<accession>A0A1B9B9T2</accession>
<comment type="subcellular location">
    <subcellularLocation>
        <location evidence="2">Cell membrane</location>
        <topology evidence="2">Multi-pass membrane protein</topology>
    </subcellularLocation>
</comment>
<dbReference type="PANTHER" id="PTHR43298">
    <property type="entry name" value="MULTIDRUG RESISTANCE PROTEIN NORM-RELATED"/>
    <property type="match status" value="1"/>
</dbReference>
<feature type="transmembrane region" description="Helical" evidence="13">
    <location>
        <begin position="133"/>
        <end position="153"/>
    </location>
</feature>
<sequence>MKQTFTINQKIRQLLYILIPIFITQLGMFSMNFFDTMMSSRYSADDLAGVAIGSSLWVPVYTGLSGILLAITPIVAQLAGAKKTKEVPFTVMQGIYASIVLAIVVFAIGSVALDPVLNRMNLEENVRDIAKSYVVALSFGIIPVFIYAVLRCFIDALGMTKTSMVITLMSLPLNVFFNYALIFGKWGLPALGGAGAGYASAITYWLIMIIAAFVIHREHPFNQYQIFRSFPAISFAKWKEILFIGIPIGLSIFFETSIFSAVTLLMSEYSTKVIAAHQVAINFASLLYMIPLSISMSLTIIVGFEVGASRLRDAKIFSWLGVGTAIFFSLLCITLLLLFREQIASFYTKDAEVLKLTTHFLFFAAFFQLSDAIQAPVQGALRGYKDVNTTFVMTMISYWVIGLPLGYYLANTTHLEAYGYWIGLISGLIAGAVTLSTRLLLIQRKNFRADKSVNNAST</sequence>
<evidence type="ECO:0000256" key="6">
    <source>
        <dbReference type="ARBA" id="ARBA00022449"/>
    </source>
</evidence>
<evidence type="ECO:0000256" key="10">
    <source>
        <dbReference type="ARBA" id="ARBA00023065"/>
    </source>
</evidence>
<evidence type="ECO:0000256" key="7">
    <source>
        <dbReference type="ARBA" id="ARBA00022475"/>
    </source>
</evidence>
<name>A0A1B9B9T2_9BACI</name>
<feature type="transmembrane region" description="Helical" evidence="13">
    <location>
        <begin position="359"/>
        <end position="377"/>
    </location>
</feature>
<gene>
    <name evidence="14" type="ORF">A8F95_03870</name>
</gene>
<dbReference type="InterPro" id="IPR050222">
    <property type="entry name" value="MATE_MdtK"/>
</dbReference>
<keyword evidence="15" id="KW-1185">Reference proteome</keyword>
<dbReference type="RefSeq" id="WP_065409288.1">
    <property type="nucleotide sequence ID" value="NZ_MAYT01000001.1"/>
</dbReference>
<evidence type="ECO:0000256" key="3">
    <source>
        <dbReference type="ARBA" id="ARBA00010199"/>
    </source>
</evidence>
<dbReference type="AlphaFoldDB" id="A0A1B9B9T2"/>
<comment type="similarity">
    <text evidence="3">Belongs to the multi antimicrobial extrusion (MATE) (TC 2.A.66.1) family.</text>
</comment>
<dbReference type="PIRSF" id="PIRSF006603">
    <property type="entry name" value="DinF"/>
    <property type="match status" value="1"/>
</dbReference>
<keyword evidence="8 13" id="KW-0812">Transmembrane</keyword>
<keyword evidence="9 13" id="KW-1133">Transmembrane helix</keyword>
<proteinExistence type="inferred from homology"/>
<evidence type="ECO:0000256" key="2">
    <source>
        <dbReference type="ARBA" id="ARBA00004651"/>
    </source>
</evidence>
<evidence type="ECO:0000256" key="12">
    <source>
        <dbReference type="ARBA" id="ARBA00031636"/>
    </source>
</evidence>
<feature type="transmembrane region" description="Helical" evidence="13">
    <location>
        <begin position="420"/>
        <end position="441"/>
    </location>
</feature>
<evidence type="ECO:0000256" key="13">
    <source>
        <dbReference type="SAM" id="Phobius"/>
    </source>
</evidence>
<keyword evidence="5" id="KW-0813">Transport</keyword>
<keyword evidence="7" id="KW-1003">Cell membrane</keyword>
<dbReference type="Proteomes" id="UP000092578">
    <property type="component" value="Unassembled WGS sequence"/>
</dbReference>
<comment type="function">
    <text evidence="1">Multidrug efflux pump.</text>
</comment>
<dbReference type="GO" id="GO:0006811">
    <property type="term" value="P:monoatomic ion transport"/>
    <property type="evidence" value="ECO:0007669"/>
    <property type="project" value="UniProtKB-KW"/>
</dbReference>
<dbReference type="NCBIfam" id="TIGR00797">
    <property type="entry name" value="matE"/>
    <property type="match status" value="1"/>
</dbReference>
<evidence type="ECO:0000256" key="8">
    <source>
        <dbReference type="ARBA" id="ARBA00022692"/>
    </source>
</evidence>
<evidence type="ECO:0000256" key="9">
    <source>
        <dbReference type="ARBA" id="ARBA00022989"/>
    </source>
</evidence>
<organism evidence="14 15">
    <name type="scientific">Pseudobacillus wudalianchiensis</name>
    <dbReference type="NCBI Taxonomy" id="1743143"/>
    <lineage>
        <taxon>Bacteria</taxon>
        <taxon>Bacillati</taxon>
        <taxon>Bacillota</taxon>
        <taxon>Bacilli</taxon>
        <taxon>Bacillales</taxon>
        <taxon>Bacillaceae</taxon>
        <taxon>Pseudobacillus</taxon>
    </lineage>
</organism>
<dbReference type="InterPro" id="IPR002528">
    <property type="entry name" value="MATE_fam"/>
</dbReference>
<dbReference type="PANTHER" id="PTHR43298:SF2">
    <property type="entry name" value="FMN_FAD EXPORTER YEEO-RELATED"/>
    <property type="match status" value="1"/>
</dbReference>
<evidence type="ECO:0000313" key="14">
    <source>
        <dbReference type="EMBL" id="OCA92833.1"/>
    </source>
</evidence>
<evidence type="ECO:0000256" key="4">
    <source>
        <dbReference type="ARBA" id="ARBA00020268"/>
    </source>
</evidence>
<dbReference type="Pfam" id="PF01554">
    <property type="entry name" value="MatE"/>
    <property type="match status" value="2"/>
</dbReference>
<feature type="transmembrane region" description="Helical" evidence="13">
    <location>
        <begin position="286"/>
        <end position="304"/>
    </location>
</feature>
<evidence type="ECO:0000313" key="15">
    <source>
        <dbReference type="Proteomes" id="UP000092578"/>
    </source>
</evidence>
<comment type="caution">
    <text evidence="14">The sequence shown here is derived from an EMBL/GenBank/DDBJ whole genome shotgun (WGS) entry which is preliminary data.</text>
</comment>
<evidence type="ECO:0000256" key="11">
    <source>
        <dbReference type="ARBA" id="ARBA00023136"/>
    </source>
</evidence>
<dbReference type="GO" id="GO:0042910">
    <property type="term" value="F:xenobiotic transmembrane transporter activity"/>
    <property type="evidence" value="ECO:0007669"/>
    <property type="project" value="InterPro"/>
</dbReference>
<feature type="transmembrane region" description="Helical" evidence="13">
    <location>
        <begin position="165"/>
        <end position="184"/>
    </location>
</feature>